<dbReference type="AlphaFoldDB" id="A0A0A9GLH3"/>
<reference evidence="1" key="2">
    <citation type="journal article" date="2015" name="Data Brief">
        <title>Shoot transcriptome of the giant reed, Arundo donax.</title>
        <authorList>
            <person name="Barrero R.A."/>
            <person name="Guerrero F.D."/>
            <person name="Moolhuijzen P."/>
            <person name="Goolsby J.A."/>
            <person name="Tidwell J."/>
            <person name="Bellgard S.E."/>
            <person name="Bellgard M.I."/>
        </authorList>
    </citation>
    <scope>NUCLEOTIDE SEQUENCE</scope>
    <source>
        <tissue evidence="1">Shoot tissue taken approximately 20 cm above the soil surface</tissue>
    </source>
</reference>
<evidence type="ECO:0000313" key="1">
    <source>
        <dbReference type="EMBL" id="JAE23401.1"/>
    </source>
</evidence>
<accession>A0A0A9GLH3</accession>
<name>A0A0A9GLH3_ARUDO</name>
<proteinExistence type="predicted"/>
<reference evidence="1" key="1">
    <citation type="submission" date="2014-09" db="EMBL/GenBank/DDBJ databases">
        <authorList>
            <person name="Magalhaes I.L.F."/>
            <person name="Oliveira U."/>
            <person name="Santos F.R."/>
            <person name="Vidigal T.H.D.A."/>
            <person name="Brescovit A.D."/>
            <person name="Santos A.J."/>
        </authorList>
    </citation>
    <scope>NUCLEOTIDE SEQUENCE</scope>
    <source>
        <tissue evidence="1">Shoot tissue taken approximately 20 cm above the soil surface</tissue>
    </source>
</reference>
<organism evidence="1">
    <name type="scientific">Arundo donax</name>
    <name type="common">Giant reed</name>
    <name type="synonym">Donax arundinaceus</name>
    <dbReference type="NCBI Taxonomy" id="35708"/>
    <lineage>
        <taxon>Eukaryota</taxon>
        <taxon>Viridiplantae</taxon>
        <taxon>Streptophyta</taxon>
        <taxon>Embryophyta</taxon>
        <taxon>Tracheophyta</taxon>
        <taxon>Spermatophyta</taxon>
        <taxon>Magnoliopsida</taxon>
        <taxon>Liliopsida</taxon>
        <taxon>Poales</taxon>
        <taxon>Poaceae</taxon>
        <taxon>PACMAD clade</taxon>
        <taxon>Arundinoideae</taxon>
        <taxon>Arundineae</taxon>
        <taxon>Arundo</taxon>
    </lineage>
</organism>
<dbReference type="EMBL" id="GBRH01174495">
    <property type="protein sequence ID" value="JAE23401.1"/>
    <property type="molecule type" value="Transcribed_RNA"/>
</dbReference>
<protein>
    <submittedName>
        <fullName evidence="1">Uncharacterized protein</fullName>
    </submittedName>
</protein>
<sequence>MAALEHGSFFISGVFHGC</sequence>